<comment type="subcellular location">
    <subcellularLocation>
        <location evidence="1 7">Bacterial flagellum</location>
    </subcellularLocation>
    <subcellularLocation>
        <location evidence="2 7">Secreted</location>
    </subcellularLocation>
</comment>
<evidence type="ECO:0000256" key="6">
    <source>
        <dbReference type="ARBA" id="ARBA00023143"/>
    </source>
</evidence>
<keyword evidence="6 7" id="KW-0975">Bacterial flagellum</keyword>
<dbReference type="EMBL" id="FQXR01000002">
    <property type="protein sequence ID" value="SHH41864.1"/>
    <property type="molecule type" value="Genomic_DNA"/>
</dbReference>
<gene>
    <name evidence="7" type="primary">flgK</name>
    <name evidence="11" type="ORF">SAMN02745180_00276</name>
</gene>
<keyword evidence="5 7" id="KW-0964">Secreted</keyword>
<dbReference type="GO" id="GO:0044780">
    <property type="term" value="P:bacterial-type flagellum assembly"/>
    <property type="evidence" value="ECO:0007669"/>
    <property type="project" value="InterPro"/>
</dbReference>
<dbReference type="InterPro" id="IPR002371">
    <property type="entry name" value="FlgK"/>
</dbReference>
<evidence type="ECO:0000256" key="3">
    <source>
        <dbReference type="ARBA" id="ARBA00009677"/>
    </source>
</evidence>
<dbReference type="SUPFAM" id="SSF64518">
    <property type="entry name" value="Phase 1 flagellin"/>
    <property type="match status" value="1"/>
</dbReference>
<feature type="domain" description="Flagellar basal body rod protein N-terminal" evidence="8">
    <location>
        <begin position="6"/>
        <end position="31"/>
    </location>
</feature>
<comment type="similarity">
    <text evidence="3 7">Belongs to the flagella basal body rod proteins family.</text>
</comment>
<dbReference type="GO" id="GO:0009424">
    <property type="term" value="C:bacterial-type flagellum hook"/>
    <property type="evidence" value="ECO:0007669"/>
    <property type="project" value="UniProtKB-UniRule"/>
</dbReference>
<organism evidence="11 12">
    <name type="scientific">Sporanaerobacter acetigenes DSM 13106</name>
    <dbReference type="NCBI Taxonomy" id="1123281"/>
    <lineage>
        <taxon>Bacteria</taxon>
        <taxon>Bacillati</taxon>
        <taxon>Bacillota</taxon>
        <taxon>Tissierellia</taxon>
        <taxon>Tissierellales</taxon>
        <taxon>Sporanaerobacteraceae</taxon>
        <taxon>Sporanaerobacter</taxon>
    </lineage>
</organism>
<keyword evidence="11" id="KW-0969">Cilium</keyword>
<evidence type="ECO:0000259" key="9">
    <source>
        <dbReference type="Pfam" id="PF06429"/>
    </source>
</evidence>
<dbReference type="Pfam" id="PF00460">
    <property type="entry name" value="Flg_bb_rod"/>
    <property type="match status" value="1"/>
</dbReference>
<dbReference type="STRING" id="1123281.SAMN02745180_00276"/>
<evidence type="ECO:0000259" key="10">
    <source>
        <dbReference type="Pfam" id="PF22638"/>
    </source>
</evidence>
<name>A0A1M5STN3_9FIRM</name>
<evidence type="ECO:0000256" key="1">
    <source>
        <dbReference type="ARBA" id="ARBA00004365"/>
    </source>
</evidence>
<feature type="domain" description="Flagellar basal-body/hook protein C-terminal" evidence="9">
    <location>
        <begin position="420"/>
        <end position="458"/>
    </location>
</feature>
<evidence type="ECO:0000256" key="4">
    <source>
        <dbReference type="ARBA" id="ARBA00016244"/>
    </source>
</evidence>
<keyword evidence="11" id="KW-0282">Flagellum</keyword>
<dbReference type="PANTHER" id="PTHR30033">
    <property type="entry name" value="FLAGELLAR HOOK-ASSOCIATED PROTEIN 1"/>
    <property type="match status" value="1"/>
</dbReference>
<protein>
    <recommendedName>
        <fullName evidence="4 7">Flagellar hook-associated protein 1</fullName>
        <shortName evidence="7">HAP1</shortName>
    </recommendedName>
</protein>
<evidence type="ECO:0000256" key="5">
    <source>
        <dbReference type="ARBA" id="ARBA00022525"/>
    </source>
</evidence>
<dbReference type="NCBIfam" id="TIGR02492">
    <property type="entry name" value="flgK_ends"/>
    <property type="match status" value="1"/>
</dbReference>
<keyword evidence="12" id="KW-1185">Reference proteome</keyword>
<sequence>MAFGGLYISISGINANKRALDTVSHNIANVNNPSYVRQSAIHATNGYVTTQVGGHEMGTGVHVEEIRQIRDEFIDVRFRRELGIYGYHYAKADILNEVEMIFNDLSDSGLQNVMNNFWSSWSELYKEPDSLTLRGLVHESAVAFTQTVNHIDMQLDNLQRNLNKEILNKVEEVNGLLKDISDLNGKIKMAEGGGPNIKANDFKDMRNEKLDKLSKLIPITYYEKNTGEIAVTLQGRDLVNGDYINPIDIKTDNRGYGYIHWKDTGDKIELGEKGELGGYIAVRDSIDVEYRVKLNALVSTIASEINTIHESGKDLEENTGTKFFVPTDGEITAGNIKVNPDLSNFNKIAVSKSGAKGDGEIIKDILQLREKGFKELENTTFDDFYRDLVDIIGIEGRKAKSIASNQAVLLKQIEDRKGSISSVSLDEEMTLMLQYQHSYIANSRVVNAIDEMMENIVNRMGVVGR</sequence>
<dbReference type="GO" id="GO:0005198">
    <property type="term" value="F:structural molecule activity"/>
    <property type="evidence" value="ECO:0007669"/>
    <property type="project" value="UniProtKB-UniRule"/>
</dbReference>
<dbReference type="Pfam" id="PF06429">
    <property type="entry name" value="Flg_bbr_C"/>
    <property type="match status" value="1"/>
</dbReference>
<dbReference type="GO" id="GO:0005576">
    <property type="term" value="C:extracellular region"/>
    <property type="evidence" value="ECO:0007669"/>
    <property type="project" value="UniProtKB-SubCell"/>
</dbReference>
<keyword evidence="11" id="KW-0966">Cell projection</keyword>
<evidence type="ECO:0000259" key="8">
    <source>
        <dbReference type="Pfam" id="PF00460"/>
    </source>
</evidence>
<accession>A0A1M5STN3</accession>
<dbReference type="InterPro" id="IPR053927">
    <property type="entry name" value="FlgK_helical"/>
</dbReference>
<evidence type="ECO:0000313" key="12">
    <source>
        <dbReference type="Proteomes" id="UP000184389"/>
    </source>
</evidence>
<proteinExistence type="inferred from homology"/>
<dbReference type="PRINTS" id="PR01005">
    <property type="entry name" value="FLGHOOKAP1"/>
</dbReference>
<dbReference type="Proteomes" id="UP000184389">
    <property type="component" value="Unassembled WGS sequence"/>
</dbReference>
<evidence type="ECO:0000256" key="7">
    <source>
        <dbReference type="RuleBase" id="RU362065"/>
    </source>
</evidence>
<dbReference type="OrthoDB" id="9802553at2"/>
<reference evidence="11 12" key="1">
    <citation type="submission" date="2016-11" db="EMBL/GenBank/DDBJ databases">
        <authorList>
            <person name="Jaros S."/>
            <person name="Januszkiewicz K."/>
            <person name="Wedrychowicz H."/>
        </authorList>
    </citation>
    <scope>NUCLEOTIDE SEQUENCE [LARGE SCALE GENOMIC DNA]</scope>
    <source>
        <strain evidence="11 12">DSM 13106</strain>
    </source>
</reference>
<dbReference type="AlphaFoldDB" id="A0A1M5STN3"/>
<dbReference type="PANTHER" id="PTHR30033:SF1">
    <property type="entry name" value="FLAGELLAR HOOK-ASSOCIATED PROTEIN 1"/>
    <property type="match status" value="1"/>
</dbReference>
<dbReference type="InterPro" id="IPR001444">
    <property type="entry name" value="Flag_bb_rod_N"/>
</dbReference>
<dbReference type="InterPro" id="IPR010930">
    <property type="entry name" value="Flg_bb/hook_C_dom"/>
</dbReference>
<dbReference type="RefSeq" id="WP_072742732.1">
    <property type="nucleotide sequence ID" value="NZ_FQXR01000002.1"/>
</dbReference>
<evidence type="ECO:0000256" key="2">
    <source>
        <dbReference type="ARBA" id="ARBA00004613"/>
    </source>
</evidence>
<dbReference type="Pfam" id="PF22638">
    <property type="entry name" value="FlgK_D1"/>
    <property type="match status" value="1"/>
</dbReference>
<evidence type="ECO:0000313" key="11">
    <source>
        <dbReference type="EMBL" id="SHH41864.1"/>
    </source>
</evidence>
<feature type="domain" description="Flagellar hook-associated protein FlgK helical" evidence="10">
    <location>
        <begin position="95"/>
        <end position="324"/>
    </location>
</feature>